<dbReference type="Proteomes" id="UP000239480">
    <property type="component" value="Unassembled WGS sequence"/>
</dbReference>
<keyword evidence="3" id="KW-1003">Cell membrane</keyword>
<feature type="transmembrane region" description="Helical" evidence="9">
    <location>
        <begin position="12"/>
        <end position="39"/>
    </location>
</feature>
<dbReference type="PANTHER" id="PTHR35011:SF5">
    <property type="entry name" value="SIALIC ACID TRAP TRANSPORTER SMALL PERMEASE PROTEIN SIAQ"/>
    <property type="match status" value="1"/>
</dbReference>
<keyword evidence="6 9" id="KW-1133">Transmembrane helix</keyword>
<feature type="transmembrane region" description="Helical" evidence="9">
    <location>
        <begin position="89"/>
        <end position="110"/>
    </location>
</feature>
<dbReference type="GO" id="GO:0015740">
    <property type="term" value="P:C4-dicarboxylate transport"/>
    <property type="evidence" value="ECO:0007669"/>
    <property type="project" value="TreeGrafter"/>
</dbReference>
<dbReference type="InterPro" id="IPR055348">
    <property type="entry name" value="DctQ"/>
</dbReference>
<comment type="similarity">
    <text evidence="8 9">Belongs to the TRAP transporter small permease family.</text>
</comment>
<evidence type="ECO:0000256" key="4">
    <source>
        <dbReference type="ARBA" id="ARBA00022519"/>
    </source>
</evidence>
<feature type="domain" description="Tripartite ATP-independent periplasmic transporters DctQ component" evidence="10">
    <location>
        <begin position="28"/>
        <end position="153"/>
    </location>
</feature>
<reference evidence="11 12" key="1">
    <citation type="submission" date="2018-03" db="EMBL/GenBank/DDBJ databases">
        <title>Genomic Encyclopedia of Archaeal and Bacterial Type Strains, Phase II (KMG-II): from individual species to whole genera.</title>
        <authorList>
            <person name="Goeker M."/>
        </authorList>
    </citation>
    <scope>NUCLEOTIDE SEQUENCE [LARGE SCALE GENOMIC DNA]</scope>
    <source>
        <strain evidence="11 12">DSM 29328</strain>
    </source>
</reference>
<comment type="function">
    <text evidence="9">Part of the tripartite ATP-independent periplasmic (TRAP) transport system.</text>
</comment>
<feature type="transmembrane region" description="Helical" evidence="9">
    <location>
        <begin position="51"/>
        <end position="69"/>
    </location>
</feature>
<dbReference type="AlphaFoldDB" id="A0A2T0RM24"/>
<evidence type="ECO:0000313" key="12">
    <source>
        <dbReference type="Proteomes" id="UP000239480"/>
    </source>
</evidence>
<evidence type="ECO:0000256" key="1">
    <source>
        <dbReference type="ARBA" id="ARBA00004429"/>
    </source>
</evidence>
<evidence type="ECO:0000256" key="7">
    <source>
        <dbReference type="ARBA" id="ARBA00023136"/>
    </source>
</evidence>
<proteinExistence type="inferred from homology"/>
<evidence type="ECO:0000256" key="6">
    <source>
        <dbReference type="ARBA" id="ARBA00022989"/>
    </source>
</evidence>
<protein>
    <recommendedName>
        <fullName evidence="9">TRAP transporter small permease protein</fullName>
    </recommendedName>
</protein>
<keyword evidence="7 9" id="KW-0472">Membrane</keyword>
<evidence type="ECO:0000256" key="2">
    <source>
        <dbReference type="ARBA" id="ARBA00022448"/>
    </source>
</evidence>
<keyword evidence="12" id="KW-1185">Reference proteome</keyword>
<feature type="transmembrane region" description="Helical" evidence="9">
    <location>
        <begin position="130"/>
        <end position="148"/>
    </location>
</feature>
<evidence type="ECO:0000259" key="10">
    <source>
        <dbReference type="Pfam" id="PF04290"/>
    </source>
</evidence>
<evidence type="ECO:0000256" key="8">
    <source>
        <dbReference type="ARBA" id="ARBA00038436"/>
    </source>
</evidence>
<dbReference type="GO" id="GO:0005886">
    <property type="term" value="C:plasma membrane"/>
    <property type="evidence" value="ECO:0007669"/>
    <property type="project" value="UniProtKB-SubCell"/>
</dbReference>
<keyword evidence="5 9" id="KW-0812">Transmembrane</keyword>
<dbReference type="RefSeq" id="WP_106206075.1">
    <property type="nucleotide sequence ID" value="NZ_PVTD01000007.1"/>
</dbReference>
<evidence type="ECO:0000256" key="3">
    <source>
        <dbReference type="ARBA" id="ARBA00022475"/>
    </source>
</evidence>
<sequence>MTAVLERTSRALIAVTDALVALIAGGFTCLLIIAVISRYVFDFSIVTGVELTRIAFVWSCFLAAANAVARARHIRVTILRDLLPEGGVAAVNTFVRLITLAFATAMIWYGSQLCLKVLPTYFPALQISQVWLYLALPISGCLIAYHSLAQLIGVTDTWETEKPA</sequence>
<dbReference type="PANTHER" id="PTHR35011">
    <property type="entry name" value="2,3-DIKETO-L-GULONATE TRAP TRANSPORTER SMALL PERMEASE PROTEIN YIAM"/>
    <property type="match status" value="1"/>
</dbReference>
<organism evidence="11 12">
    <name type="scientific">Aliiruegeria haliotis</name>
    <dbReference type="NCBI Taxonomy" id="1280846"/>
    <lineage>
        <taxon>Bacteria</taxon>
        <taxon>Pseudomonadati</taxon>
        <taxon>Pseudomonadota</taxon>
        <taxon>Alphaproteobacteria</taxon>
        <taxon>Rhodobacterales</taxon>
        <taxon>Roseobacteraceae</taxon>
        <taxon>Aliiruegeria</taxon>
    </lineage>
</organism>
<evidence type="ECO:0000256" key="9">
    <source>
        <dbReference type="RuleBase" id="RU369079"/>
    </source>
</evidence>
<evidence type="ECO:0000256" key="5">
    <source>
        <dbReference type="ARBA" id="ARBA00022692"/>
    </source>
</evidence>
<comment type="caution">
    <text evidence="11">The sequence shown here is derived from an EMBL/GenBank/DDBJ whole genome shotgun (WGS) entry which is preliminary data.</text>
</comment>
<dbReference type="Pfam" id="PF04290">
    <property type="entry name" value="DctQ"/>
    <property type="match status" value="1"/>
</dbReference>
<name>A0A2T0RM24_9RHOB</name>
<keyword evidence="4 9" id="KW-0997">Cell inner membrane</keyword>
<evidence type="ECO:0000313" key="11">
    <source>
        <dbReference type="EMBL" id="PRY22246.1"/>
    </source>
</evidence>
<dbReference type="GO" id="GO:0022857">
    <property type="term" value="F:transmembrane transporter activity"/>
    <property type="evidence" value="ECO:0007669"/>
    <property type="project" value="UniProtKB-UniRule"/>
</dbReference>
<gene>
    <name evidence="11" type="ORF">CLV78_107170</name>
</gene>
<comment type="subcellular location">
    <subcellularLocation>
        <location evidence="1 9">Cell inner membrane</location>
        <topology evidence="1 9">Multi-pass membrane protein</topology>
    </subcellularLocation>
</comment>
<dbReference type="EMBL" id="PVTD01000007">
    <property type="protein sequence ID" value="PRY22246.1"/>
    <property type="molecule type" value="Genomic_DNA"/>
</dbReference>
<accession>A0A2T0RM24</accession>
<comment type="subunit">
    <text evidence="9">The complex comprises the extracytoplasmic solute receptor protein and the two transmembrane proteins.</text>
</comment>
<dbReference type="OrthoDB" id="4964541at2"/>
<dbReference type="InterPro" id="IPR007387">
    <property type="entry name" value="TRAP_DctQ"/>
</dbReference>
<keyword evidence="2 9" id="KW-0813">Transport</keyword>